<accession>A0A420HP51</accession>
<feature type="transmembrane region" description="Helical" evidence="10">
    <location>
        <begin position="377"/>
        <end position="397"/>
    </location>
</feature>
<dbReference type="GO" id="GO:0034626">
    <property type="term" value="P:fatty acid elongation, polyunsaturated fatty acid"/>
    <property type="evidence" value="ECO:0007669"/>
    <property type="project" value="TreeGrafter"/>
</dbReference>
<feature type="transmembrane region" description="Helical" evidence="10">
    <location>
        <begin position="85"/>
        <end position="108"/>
    </location>
</feature>
<dbReference type="InterPro" id="IPR002076">
    <property type="entry name" value="ELO_fam"/>
</dbReference>
<dbReference type="EMBL" id="MCBR01017702">
    <property type="protein sequence ID" value="RKF59224.1"/>
    <property type="molecule type" value="Genomic_DNA"/>
</dbReference>
<comment type="subcellular location">
    <subcellularLocation>
        <location evidence="1">Membrane</location>
        <topology evidence="1">Multi-pass membrane protein</topology>
    </subcellularLocation>
</comment>
<name>A0A420HP51_9PEZI</name>
<evidence type="ECO:0000256" key="10">
    <source>
        <dbReference type="RuleBase" id="RU361115"/>
    </source>
</evidence>
<keyword evidence="4 10" id="KW-0812">Transmembrane</keyword>
<evidence type="ECO:0000256" key="1">
    <source>
        <dbReference type="ARBA" id="ARBA00004141"/>
    </source>
</evidence>
<evidence type="ECO:0000256" key="9">
    <source>
        <dbReference type="ARBA" id="ARBA00023160"/>
    </source>
</evidence>
<dbReference type="PANTHER" id="PTHR11157">
    <property type="entry name" value="FATTY ACID ACYL TRANSFERASE-RELATED"/>
    <property type="match status" value="1"/>
</dbReference>
<feature type="transmembrane region" description="Helical" evidence="10">
    <location>
        <begin position="265"/>
        <end position="286"/>
    </location>
</feature>
<dbReference type="PANTHER" id="PTHR11157:SF169">
    <property type="entry name" value="ELONGATION OF FATTY ACIDS PROTEIN"/>
    <property type="match status" value="1"/>
</dbReference>
<evidence type="ECO:0000256" key="3">
    <source>
        <dbReference type="ARBA" id="ARBA00022679"/>
    </source>
</evidence>
<keyword evidence="5 10" id="KW-0276">Fatty acid metabolism</keyword>
<keyword evidence="3 10" id="KW-0808">Transferase</keyword>
<dbReference type="GO" id="GO:0030148">
    <property type="term" value="P:sphingolipid biosynthetic process"/>
    <property type="evidence" value="ECO:0007669"/>
    <property type="project" value="TreeGrafter"/>
</dbReference>
<dbReference type="GO" id="GO:0042761">
    <property type="term" value="P:very long-chain fatty acid biosynthetic process"/>
    <property type="evidence" value="ECO:0007669"/>
    <property type="project" value="TreeGrafter"/>
</dbReference>
<keyword evidence="2 10" id="KW-0444">Lipid biosynthesis</keyword>
<evidence type="ECO:0000313" key="12">
    <source>
        <dbReference type="Proteomes" id="UP000285405"/>
    </source>
</evidence>
<dbReference type="OrthoDB" id="10259681at2759"/>
<reference evidence="11 12" key="1">
    <citation type="journal article" date="2018" name="BMC Genomics">
        <title>Comparative genome analyses reveal sequence features reflecting distinct modes of host-adaptation between dicot and monocot powdery mildew.</title>
        <authorList>
            <person name="Wu Y."/>
            <person name="Ma X."/>
            <person name="Pan Z."/>
            <person name="Kale S.D."/>
            <person name="Song Y."/>
            <person name="King H."/>
            <person name="Zhang Q."/>
            <person name="Presley C."/>
            <person name="Deng X."/>
            <person name="Wei C.I."/>
            <person name="Xiao S."/>
        </authorList>
    </citation>
    <scope>NUCLEOTIDE SEQUENCE [LARGE SCALE GENOMIC DNA]</scope>
    <source>
        <strain evidence="11">UCSC1</strain>
    </source>
</reference>
<evidence type="ECO:0000256" key="8">
    <source>
        <dbReference type="ARBA" id="ARBA00023136"/>
    </source>
</evidence>
<keyword evidence="9 10" id="KW-0275">Fatty acid biosynthesis</keyword>
<keyword evidence="6 10" id="KW-1133">Transmembrane helix</keyword>
<proteinExistence type="inferred from homology"/>
<evidence type="ECO:0000256" key="5">
    <source>
        <dbReference type="ARBA" id="ARBA00022832"/>
    </source>
</evidence>
<comment type="caution">
    <text evidence="11">The sequence shown here is derived from an EMBL/GenBank/DDBJ whole genome shotgun (WGS) entry which is preliminary data.</text>
</comment>
<dbReference type="Proteomes" id="UP000285405">
    <property type="component" value="Unassembled WGS sequence"/>
</dbReference>
<feature type="transmembrane region" description="Helical" evidence="10">
    <location>
        <begin position="211"/>
        <end position="228"/>
    </location>
</feature>
<organism evidence="11 12">
    <name type="scientific">Golovinomyces cichoracearum</name>
    <dbReference type="NCBI Taxonomy" id="62708"/>
    <lineage>
        <taxon>Eukaryota</taxon>
        <taxon>Fungi</taxon>
        <taxon>Dikarya</taxon>
        <taxon>Ascomycota</taxon>
        <taxon>Pezizomycotina</taxon>
        <taxon>Leotiomycetes</taxon>
        <taxon>Erysiphales</taxon>
        <taxon>Erysiphaceae</taxon>
        <taxon>Golovinomyces</taxon>
    </lineage>
</organism>
<evidence type="ECO:0000256" key="4">
    <source>
        <dbReference type="ARBA" id="ARBA00022692"/>
    </source>
</evidence>
<evidence type="ECO:0000256" key="2">
    <source>
        <dbReference type="ARBA" id="ARBA00022516"/>
    </source>
</evidence>
<comment type="similarity">
    <text evidence="10">Belongs to the ELO family.</text>
</comment>
<feature type="transmembrane region" description="Helical" evidence="10">
    <location>
        <begin position="48"/>
        <end position="65"/>
    </location>
</feature>
<dbReference type="GO" id="GO:0019367">
    <property type="term" value="P:fatty acid elongation, saturated fatty acid"/>
    <property type="evidence" value="ECO:0007669"/>
    <property type="project" value="TreeGrafter"/>
</dbReference>
<sequence length="434" mass="49133">MFSNIFFSIRLSDIFVFPPSFEPVTLHPPSGSTPFHIPPEIYTNALDLRVPVTIATLYLVSIFLLNKYNTRHQNQPWSISKYKLFTIFVVLHNVLLTLYSGWTFLGMWGTIQRSVSSPQSNDGLVGTVDSLCKIHGPRGLGRSFIYNSTISQWTPQTPSLYLDESGILDLASPGRMWNEGLAFYGWLFYLSKFYEVIDTLIIIVKGKKSGFLQTFHHAGAMFCMWSGIRFMSPPIWMFVFINSAIHTLMYTYYSINAMKLPVSQCLKKLLTLLQITQLAVGILYAANHSFISYLFLTEIPIIETIIDDSVSTTAPPLSSTTSTPKYLAQVVKKLLIFSLGGSDVVKTETPQPKYIENIAYNTVKNYVTCLDTSGQNFAIWLNVLYLVPLIGLFLRFFSKSYRTKNTKSRSVGEIEVVKNLPVEKESNETNENKI</sequence>
<comment type="catalytic activity">
    <reaction evidence="10">
        <text>an acyl-CoA + malonyl-CoA + H(+) = a 3-oxoacyl-CoA + CO2 + CoA</text>
        <dbReference type="Rhea" id="RHEA:50252"/>
        <dbReference type="ChEBI" id="CHEBI:15378"/>
        <dbReference type="ChEBI" id="CHEBI:16526"/>
        <dbReference type="ChEBI" id="CHEBI:57287"/>
        <dbReference type="ChEBI" id="CHEBI:57384"/>
        <dbReference type="ChEBI" id="CHEBI:58342"/>
        <dbReference type="ChEBI" id="CHEBI:90726"/>
    </reaction>
    <physiologicalReaction direction="left-to-right" evidence="10">
        <dbReference type="Rhea" id="RHEA:50253"/>
    </physiologicalReaction>
</comment>
<evidence type="ECO:0000256" key="6">
    <source>
        <dbReference type="ARBA" id="ARBA00022989"/>
    </source>
</evidence>
<dbReference type="GO" id="GO:0034625">
    <property type="term" value="P:fatty acid elongation, monounsaturated fatty acid"/>
    <property type="evidence" value="ECO:0007669"/>
    <property type="project" value="TreeGrafter"/>
</dbReference>
<gene>
    <name evidence="11" type="ORF">GcC1_177025</name>
</gene>
<keyword evidence="7 10" id="KW-0443">Lipid metabolism</keyword>
<protein>
    <recommendedName>
        <fullName evidence="10">Elongation of fatty acids protein</fullName>
        <ecNumber evidence="10">2.3.1.-</ecNumber>
    </recommendedName>
</protein>
<dbReference type="GO" id="GO:0009922">
    <property type="term" value="F:fatty acid elongase activity"/>
    <property type="evidence" value="ECO:0007669"/>
    <property type="project" value="InterPro"/>
</dbReference>
<dbReference type="Pfam" id="PF01151">
    <property type="entry name" value="ELO"/>
    <property type="match status" value="1"/>
</dbReference>
<dbReference type="EC" id="2.3.1.-" evidence="10"/>
<feature type="transmembrane region" description="Helical" evidence="10">
    <location>
        <begin position="183"/>
        <end position="204"/>
    </location>
</feature>
<dbReference type="GO" id="GO:0005789">
    <property type="term" value="C:endoplasmic reticulum membrane"/>
    <property type="evidence" value="ECO:0007669"/>
    <property type="project" value="TreeGrafter"/>
</dbReference>
<dbReference type="AlphaFoldDB" id="A0A420HP51"/>
<evidence type="ECO:0000313" key="11">
    <source>
        <dbReference type="EMBL" id="RKF59224.1"/>
    </source>
</evidence>
<evidence type="ECO:0000256" key="7">
    <source>
        <dbReference type="ARBA" id="ARBA00023098"/>
    </source>
</evidence>
<keyword evidence="8 10" id="KW-0472">Membrane</keyword>
<feature type="transmembrane region" description="Helical" evidence="10">
    <location>
        <begin position="234"/>
        <end position="253"/>
    </location>
</feature>